<proteinExistence type="predicted"/>
<keyword evidence="1" id="KW-1185">Reference proteome</keyword>
<evidence type="ECO:0000313" key="2">
    <source>
        <dbReference type="RefSeq" id="XP_017856162.1"/>
    </source>
</evidence>
<reference evidence="1" key="2">
    <citation type="journal article" date="2016" name="G3 (Bethesda)">
        <title>Genome Evolution in Three Species of Cactophilic Drosophila.</title>
        <authorList>
            <person name="Sanchez-Flores A."/>
            <person name="Penazola F."/>
            <person name="Carpinteyro-Ponce J."/>
            <person name="Nazario-Yepiz N."/>
            <person name="Abreu-Goodger C."/>
            <person name="Machado C.A."/>
            <person name="Markow T.A."/>
        </authorList>
    </citation>
    <scope>NUCLEOTIDE SEQUENCE [LARGE SCALE GENOMIC DNA]</scope>
</reference>
<protein>
    <submittedName>
        <fullName evidence="2">Uncharacterized protein LOC108609005 isoform X2</fullName>
    </submittedName>
</protein>
<dbReference type="GeneID" id="108609005"/>
<evidence type="ECO:0000313" key="1">
    <source>
        <dbReference type="Proteomes" id="UP000694904"/>
    </source>
</evidence>
<name>A0ABM1NMH6_DROAR</name>
<organism evidence="1 2">
    <name type="scientific">Drosophila arizonae</name>
    <name type="common">Fruit fly</name>
    <dbReference type="NCBI Taxonomy" id="7263"/>
    <lineage>
        <taxon>Eukaryota</taxon>
        <taxon>Metazoa</taxon>
        <taxon>Ecdysozoa</taxon>
        <taxon>Arthropoda</taxon>
        <taxon>Hexapoda</taxon>
        <taxon>Insecta</taxon>
        <taxon>Pterygota</taxon>
        <taxon>Neoptera</taxon>
        <taxon>Endopterygota</taxon>
        <taxon>Diptera</taxon>
        <taxon>Brachycera</taxon>
        <taxon>Muscomorpha</taxon>
        <taxon>Ephydroidea</taxon>
        <taxon>Drosophilidae</taxon>
        <taxon>Drosophila</taxon>
    </lineage>
</organism>
<dbReference type="Proteomes" id="UP000694904">
    <property type="component" value="Chromosome 2"/>
</dbReference>
<gene>
    <name evidence="2" type="primary">LOC108609005</name>
</gene>
<accession>A0ABM1NMH6</accession>
<dbReference type="RefSeq" id="XP_017856162.1">
    <property type="nucleotide sequence ID" value="XM_018000673.1"/>
</dbReference>
<sequence>MLRKHKTLQKQQETSPEIQLPIKKELLPEIQQPGKLVLSPVIQRPENLAPEIRQTEKLVVRPEIQQPANLVLIQPLGNLVQIQEPGNLVQIQPPENLVLIQQPENLEPIQQPENLALGPQMPENLELRMEIQQLENLVQRPEIRQLENLVQRPEIHQPESLVVLRLDNKAQRVEPETINKVLTRPLKAKKEALVRLEGARSPPGKRAKEEKAQNWMIPLKSSSTNLLRTQRRRCLPARSMALAWKGSYAKFWICLLMSVDFVSANAIFRKAAFMLYAINSTIMGCTHWILRTWPICTSVSLLRQRTFCLDACLI</sequence>
<reference evidence="2" key="3">
    <citation type="submission" date="2025-08" db="UniProtKB">
        <authorList>
            <consortium name="RefSeq"/>
        </authorList>
    </citation>
    <scope>IDENTIFICATION</scope>
    <source>
        <tissue evidence="2">Whole organism</tissue>
    </source>
</reference>
<reference evidence="1" key="1">
    <citation type="journal article" date="1997" name="Nucleic Acids Res.">
        <title>tRNAscan-SE: a program for improved detection of transfer RNA genes in genomic sequence.</title>
        <authorList>
            <person name="Lowe T.M."/>
            <person name="Eddy S.R."/>
        </authorList>
    </citation>
    <scope>NUCLEOTIDE SEQUENCE [LARGE SCALE GENOMIC DNA]</scope>
</reference>